<sequence>MTLDWERAYGRSYRIDFSADGTNRHTARSTASGDGGLDTAVFTARPARHLRVRFLDRGTEWGYSLREVAVRDR</sequence>
<dbReference type="RefSeq" id="WP_359978067.1">
    <property type="nucleotide sequence ID" value="NZ_JBEZLS010000006.1"/>
</dbReference>
<dbReference type="Proteomes" id="UP001551582">
    <property type="component" value="Unassembled WGS sequence"/>
</dbReference>
<evidence type="ECO:0000313" key="1">
    <source>
        <dbReference type="EMBL" id="MEU9351368.1"/>
    </source>
</evidence>
<name>A0ABV3E2L3_9ACTN</name>
<evidence type="ECO:0000313" key="2">
    <source>
        <dbReference type="Proteomes" id="UP001551582"/>
    </source>
</evidence>
<organism evidence="1 2">
    <name type="scientific">Streptomyces griseoloalbus</name>
    <dbReference type="NCBI Taxonomy" id="67303"/>
    <lineage>
        <taxon>Bacteria</taxon>
        <taxon>Bacillati</taxon>
        <taxon>Actinomycetota</taxon>
        <taxon>Actinomycetes</taxon>
        <taxon>Kitasatosporales</taxon>
        <taxon>Streptomycetaceae</taxon>
        <taxon>Streptomyces</taxon>
    </lineage>
</organism>
<proteinExistence type="predicted"/>
<dbReference type="EMBL" id="JBEZLS010000006">
    <property type="protein sequence ID" value="MEU9351368.1"/>
    <property type="molecule type" value="Genomic_DNA"/>
</dbReference>
<accession>A0ABV3E2L3</accession>
<gene>
    <name evidence="1" type="ORF">AB0D65_10160</name>
</gene>
<comment type="caution">
    <text evidence="1">The sequence shown here is derived from an EMBL/GenBank/DDBJ whole genome shotgun (WGS) entry which is preliminary data.</text>
</comment>
<reference evidence="1 2" key="1">
    <citation type="submission" date="2024-06" db="EMBL/GenBank/DDBJ databases">
        <title>The Natural Products Discovery Center: Release of the First 8490 Sequenced Strains for Exploring Actinobacteria Biosynthetic Diversity.</title>
        <authorList>
            <person name="Kalkreuter E."/>
            <person name="Kautsar S.A."/>
            <person name="Yang D."/>
            <person name="Bader C.D."/>
            <person name="Teijaro C.N."/>
            <person name="Fluegel L."/>
            <person name="Davis C.M."/>
            <person name="Simpson J.R."/>
            <person name="Lauterbach L."/>
            <person name="Steele A.D."/>
            <person name="Gui C."/>
            <person name="Meng S."/>
            <person name="Li G."/>
            <person name="Viehrig K."/>
            <person name="Ye F."/>
            <person name="Su P."/>
            <person name="Kiefer A.F."/>
            <person name="Nichols A."/>
            <person name="Cepeda A.J."/>
            <person name="Yan W."/>
            <person name="Fan B."/>
            <person name="Jiang Y."/>
            <person name="Adhikari A."/>
            <person name="Zheng C.-J."/>
            <person name="Schuster L."/>
            <person name="Cowan T.M."/>
            <person name="Smanski M.J."/>
            <person name="Chevrette M.G."/>
            <person name="De Carvalho L.P.S."/>
            <person name="Shen B."/>
        </authorList>
    </citation>
    <scope>NUCLEOTIDE SEQUENCE [LARGE SCALE GENOMIC DNA]</scope>
    <source>
        <strain evidence="1 2">NPDC048274</strain>
    </source>
</reference>
<dbReference type="Gene3D" id="2.60.120.260">
    <property type="entry name" value="Galactose-binding domain-like"/>
    <property type="match status" value="1"/>
</dbReference>
<keyword evidence="2" id="KW-1185">Reference proteome</keyword>
<dbReference type="SUPFAM" id="SSF49785">
    <property type="entry name" value="Galactose-binding domain-like"/>
    <property type="match status" value="1"/>
</dbReference>
<protein>
    <submittedName>
        <fullName evidence="1">Uncharacterized protein</fullName>
    </submittedName>
</protein>
<dbReference type="InterPro" id="IPR008979">
    <property type="entry name" value="Galactose-bd-like_sf"/>
</dbReference>